<keyword evidence="8" id="KW-0375">Hydrogen ion transport</keyword>
<evidence type="ECO:0000256" key="5">
    <source>
        <dbReference type="ARBA" id="ARBA00022989"/>
    </source>
</evidence>
<sequence length="140" mass="16199">MSLCQLFLQTDSAFASVAELGELGLCQFRDLNPDASSYQRKYVHEVRRCDEMERKLRMVTEELTKDGIPIPDFIDQIPAPLPRDMNELEAKFEKLDEELSSINLSTKSLKDNYLQLYDIKNVLIKVRILFDENNLLTIIA</sequence>
<evidence type="ECO:0000256" key="8">
    <source>
        <dbReference type="RuleBase" id="RU361189"/>
    </source>
</evidence>
<keyword evidence="4" id="KW-0812">Transmembrane</keyword>
<accession>A0A914EK57</accession>
<dbReference type="GO" id="GO:0046961">
    <property type="term" value="F:proton-transporting ATPase activity, rotational mechanism"/>
    <property type="evidence" value="ECO:0007669"/>
    <property type="project" value="InterPro"/>
</dbReference>
<dbReference type="PANTHER" id="PTHR11629:SF58">
    <property type="entry name" value="V-TYPE PROTON ATPASE 116 KDA SUBUNIT A 3"/>
    <property type="match status" value="1"/>
</dbReference>
<evidence type="ECO:0000256" key="7">
    <source>
        <dbReference type="ARBA" id="ARBA00023136"/>
    </source>
</evidence>
<dbReference type="GO" id="GO:0005886">
    <property type="term" value="C:plasma membrane"/>
    <property type="evidence" value="ECO:0007669"/>
    <property type="project" value="TreeGrafter"/>
</dbReference>
<organism evidence="9 10">
    <name type="scientific">Acrobeloides nanus</name>
    <dbReference type="NCBI Taxonomy" id="290746"/>
    <lineage>
        <taxon>Eukaryota</taxon>
        <taxon>Metazoa</taxon>
        <taxon>Ecdysozoa</taxon>
        <taxon>Nematoda</taxon>
        <taxon>Chromadorea</taxon>
        <taxon>Rhabditida</taxon>
        <taxon>Tylenchina</taxon>
        <taxon>Cephalobomorpha</taxon>
        <taxon>Cephaloboidea</taxon>
        <taxon>Cephalobidae</taxon>
        <taxon>Acrobeloides</taxon>
    </lineage>
</organism>
<dbReference type="GO" id="GO:0033179">
    <property type="term" value="C:proton-transporting V-type ATPase, V0 domain"/>
    <property type="evidence" value="ECO:0007669"/>
    <property type="project" value="InterPro"/>
</dbReference>
<evidence type="ECO:0000256" key="6">
    <source>
        <dbReference type="ARBA" id="ARBA00023065"/>
    </source>
</evidence>
<dbReference type="WBParaSite" id="ACRNAN_scaffold894.g29736.t1">
    <property type="protein sequence ID" value="ACRNAN_scaffold894.g29736.t1"/>
    <property type="gene ID" value="ACRNAN_scaffold894.g29736"/>
</dbReference>
<comment type="function">
    <text evidence="8">Essential component of the vacuolar proton pump (V-ATPase), a multimeric enzyme that catalyzes the translocation of protons across the membranes. Required for assembly and activity of the V-ATPase.</text>
</comment>
<keyword evidence="9" id="KW-1185">Reference proteome</keyword>
<comment type="similarity">
    <text evidence="2 8">Belongs to the V-ATPase 116 kDa subunit family.</text>
</comment>
<reference evidence="10" key="1">
    <citation type="submission" date="2022-11" db="UniProtKB">
        <authorList>
            <consortium name="WormBaseParasite"/>
        </authorList>
    </citation>
    <scope>IDENTIFICATION</scope>
</reference>
<evidence type="ECO:0000313" key="10">
    <source>
        <dbReference type="WBParaSite" id="ACRNAN_scaffold894.g29736.t1"/>
    </source>
</evidence>
<evidence type="ECO:0000256" key="1">
    <source>
        <dbReference type="ARBA" id="ARBA00004141"/>
    </source>
</evidence>
<protein>
    <recommendedName>
        <fullName evidence="8">V-type proton ATPase subunit a</fullName>
    </recommendedName>
</protein>
<dbReference type="GO" id="GO:0007035">
    <property type="term" value="P:vacuolar acidification"/>
    <property type="evidence" value="ECO:0007669"/>
    <property type="project" value="TreeGrafter"/>
</dbReference>
<keyword evidence="7" id="KW-0472">Membrane</keyword>
<evidence type="ECO:0000313" key="9">
    <source>
        <dbReference type="Proteomes" id="UP000887540"/>
    </source>
</evidence>
<dbReference type="GO" id="GO:0051117">
    <property type="term" value="F:ATPase binding"/>
    <property type="evidence" value="ECO:0007669"/>
    <property type="project" value="TreeGrafter"/>
</dbReference>
<evidence type="ECO:0000256" key="3">
    <source>
        <dbReference type="ARBA" id="ARBA00022448"/>
    </source>
</evidence>
<keyword evidence="5" id="KW-1133">Transmembrane helix</keyword>
<proteinExistence type="inferred from homology"/>
<dbReference type="Proteomes" id="UP000887540">
    <property type="component" value="Unplaced"/>
</dbReference>
<dbReference type="Pfam" id="PF01496">
    <property type="entry name" value="V_ATPase_I"/>
    <property type="match status" value="1"/>
</dbReference>
<dbReference type="InterPro" id="IPR002490">
    <property type="entry name" value="V-ATPase_116kDa_su"/>
</dbReference>
<dbReference type="PANTHER" id="PTHR11629">
    <property type="entry name" value="VACUOLAR PROTON ATPASES"/>
    <property type="match status" value="1"/>
</dbReference>
<comment type="subcellular location">
    <subcellularLocation>
        <location evidence="1">Membrane</location>
        <topology evidence="1">Multi-pass membrane protein</topology>
    </subcellularLocation>
</comment>
<keyword evidence="6 8" id="KW-0406">Ion transport</keyword>
<dbReference type="AlphaFoldDB" id="A0A914EK57"/>
<name>A0A914EK57_9BILA</name>
<dbReference type="GO" id="GO:0016471">
    <property type="term" value="C:vacuolar proton-transporting V-type ATPase complex"/>
    <property type="evidence" value="ECO:0007669"/>
    <property type="project" value="TreeGrafter"/>
</dbReference>
<keyword evidence="3 8" id="KW-0813">Transport</keyword>
<evidence type="ECO:0000256" key="2">
    <source>
        <dbReference type="ARBA" id="ARBA00009904"/>
    </source>
</evidence>
<evidence type="ECO:0000256" key="4">
    <source>
        <dbReference type="ARBA" id="ARBA00022692"/>
    </source>
</evidence>